<evidence type="ECO:0000256" key="4">
    <source>
        <dbReference type="ARBA" id="ARBA00012574"/>
    </source>
</evidence>
<accession>A0A4R3T6L8</accession>
<comment type="similarity">
    <text evidence="3">Belongs to the peptidase M24B family.</text>
</comment>
<evidence type="ECO:0000256" key="2">
    <source>
        <dbReference type="ARBA" id="ARBA00001936"/>
    </source>
</evidence>
<dbReference type="Proteomes" id="UP000295773">
    <property type="component" value="Unassembled WGS sequence"/>
</dbReference>
<dbReference type="PANTHER" id="PTHR43226:SF4">
    <property type="entry name" value="XAA-PRO AMINOPEPTIDASE 3"/>
    <property type="match status" value="1"/>
</dbReference>
<comment type="cofactor">
    <cofactor evidence="2">
        <name>Mn(2+)</name>
        <dbReference type="ChEBI" id="CHEBI:29035"/>
    </cofactor>
</comment>
<comment type="caution">
    <text evidence="10">The sequence shown here is derived from an EMBL/GenBank/DDBJ whole genome shotgun (WGS) entry which is preliminary data.</text>
</comment>
<dbReference type="SMART" id="SM01011">
    <property type="entry name" value="AMP_N"/>
    <property type="match status" value="1"/>
</dbReference>
<dbReference type="GO" id="GO:0006508">
    <property type="term" value="P:proteolysis"/>
    <property type="evidence" value="ECO:0007669"/>
    <property type="project" value="TreeGrafter"/>
</dbReference>
<proteinExistence type="inferred from homology"/>
<dbReference type="EMBL" id="SMBP01000019">
    <property type="protein sequence ID" value="TCU57102.1"/>
    <property type="molecule type" value="Genomic_DNA"/>
</dbReference>
<name>A0A4R3T6L8_9FIRM</name>
<dbReference type="Pfam" id="PF00557">
    <property type="entry name" value="Peptidase_M24"/>
    <property type="match status" value="1"/>
</dbReference>
<keyword evidence="6" id="KW-0378">Hydrolase</keyword>
<dbReference type="EC" id="3.4.11.9" evidence="4"/>
<evidence type="ECO:0000256" key="7">
    <source>
        <dbReference type="ARBA" id="ARBA00023211"/>
    </source>
</evidence>
<evidence type="ECO:0000259" key="9">
    <source>
        <dbReference type="SMART" id="SM01011"/>
    </source>
</evidence>
<dbReference type="InterPro" id="IPR000994">
    <property type="entry name" value="Pept_M24"/>
</dbReference>
<keyword evidence="7" id="KW-0464">Manganese</keyword>
<dbReference type="SUPFAM" id="SSF53092">
    <property type="entry name" value="Creatinase/prolidase N-terminal domain"/>
    <property type="match status" value="1"/>
</dbReference>
<reference evidence="10 11" key="1">
    <citation type="submission" date="2019-03" db="EMBL/GenBank/DDBJ databases">
        <title>Genomic Encyclopedia of Type Strains, Phase IV (KMG-IV): sequencing the most valuable type-strain genomes for metagenomic binning, comparative biology and taxonomic classification.</title>
        <authorList>
            <person name="Goeker M."/>
        </authorList>
    </citation>
    <scope>NUCLEOTIDE SEQUENCE [LARGE SCALE GENOMIC DNA]</scope>
    <source>
        <strain evidence="10 11">DSM 29481</strain>
    </source>
</reference>
<sequence>MYKERRKKLAAALPDNAIALLFSKTAPYKVGDEKYEFSVDRSFYYMSGLDKENMVLAIIKVEGRVSEYLFIERYDEELAKWVGGRIMPKDAANISGIQEIYWREEAMDTIGSVLSRYFSGYANVDVYADFTKQEAEQADSEAHIFARSLLQRYPHIVLHDLAGYISALRLVKDEDELAKLQKAIAVTKEAIENMMAHAHAGMGEYELEAYFDFVLKSNNCLHSFPSIVAGGKNATILHYQENSQKIKDRSLVLCDLGAAYSYMNADITRTFPINGKFTKRQRQIYDIVLTANKMIMQMVKPGITLRDLNNELIKFYHQELSKLNLLKHGKSVADYYWHGVSHMLGLETHDVTLPNYKLQPGNVFTIEPGLYLEEEGIGIRIEDNVLVVEDGCINLSKDIIKEPDEIEAFMAAHAK</sequence>
<dbReference type="AlphaFoldDB" id="A0A4R3T6L8"/>
<dbReference type="GO" id="GO:0070006">
    <property type="term" value="F:metalloaminopeptidase activity"/>
    <property type="evidence" value="ECO:0007669"/>
    <property type="project" value="InterPro"/>
</dbReference>
<dbReference type="CDD" id="cd01087">
    <property type="entry name" value="Prolidase"/>
    <property type="match status" value="1"/>
</dbReference>
<keyword evidence="5" id="KW-0479">Metal-binding</keyword>
<dbReference type="InterPro" id="IPR007865">
    <property type="entry name" value="Aminopep_P_N"/>
</dbReference>
<evidence type="ECO:0000256" key="8">
    <source>
        <dbReference type="SAM" id="Coils"/>
    </source>
</evidence>
<evidence type="ECO:0000313" key="10">
    <source>
        <dbReference type="EMBL" id="TCU57102.1"/>
    </source>
</evidence>
<dbReference type="SUPFAM" id="SSF55920">
    <property type="entry name" value="Creatinase/aminopeptidase"/>
    <property type="match status" value="1"/>
</dbReference>
<dbReference type="Gene3D" id="3.90.230.10">
    <property type="entry name" value="Creatinase/methionine aminopeptidase superfamily"/>
    <property type="match status" value="1"/>
</dbReference>
<dbReference type="PANTHER" id="PTHR43226">
    <property type="entry name" value="XAA-PRO AMINOPEPTIDASE 3"/>
    <property type="match status" value="1"/>
</dbReference>
<keyword evidence="10" id="KW-0031">Aminopeptidase</keyword>
<evidence type="ECO:0000256" key="1">
    <source>
        <dbReference type="ARBA" id="ARBA00001424"/>
    </source>
</evidence>
<dbReference type="GO" id="GO:0030145">
    <property type="term" value="F:manganese ion binding"/>
    <property type="evidence" value="ECO:0007669"/>
    <property type="project" value="InterPro"/>
</dbReference>
<protein>
    <recommendedName>
        <fullName evidence="4">Xaa-Pro aminopeptidase</fullName>
        <ecNumber evidence="4">3.4.11.9</ecNumber>
    </recommendedName>
</protein>
<evidence type="ECO:0000256" key="6">
    <source>
        <dbReference type="ARBA" id="ARBA00022801"/>
    </source>
</evidence>
<dbReference type="GO" id="GO:0005829">
    <property type="term" value="C:cytosol"/>
    <property type="evidence" value="ECO:0007669"/>
    <property type="project" value="TreeGrafter"/>
</dbReference>
<dbReference type="InterPro" id="IPR029149">
    <property type="entry name" value="Creatin/AminoP/Spt16_N"/>
</dbReference>
<evidence type="ECO:0000313" key="11">
    <source>
        <dbReference type="Proteomes" id="UP000295773"/>
    </source>
</evidence>
<keyword evidence="11" id="KW-1185">Reference proteome</keyword>
<gene>
    <name evidence="10" type="ORF">EDD61_1193</name>
</gene>
<organism evidence="10 11">
    <name type="scientific">Longicatena caecimuris</name>
    <dbReference type="NCBI Taxonomy" id="1796635"/>
    <lineage>
        <taxon>Bacteria</taxon>
        <taxon>Bacillati</taxon>
        <taxon>Bacillota</taxon>
        <taxon>Erysipelotrichia</taxon>
        <taxon>Erysipelotrichales</taxon>
        <taxon>Erysipelotrichaceae</taxon>
        <taxon>Longicatena</taxon>
    </lineage>
</organism>
<dbReference type="Pfam" id="PF05195">
    <property type="entry name" value="AMP_N"/>
    <property type="match status" value="1"/>
</dbReference>
<feature type="domain" description="Aminopeptidase P N-terminal" evidence="9">
    <location>
        <begin position="1"/>
        <end position="131"/>
    </location>
</feature>
<dbReference type="Gene3D" id="3.40.350.10">
    <property type="entry name" value="Creatinase/prolidase N-terminal domain"/>
    <property type="match status" value="1"/>
</dbReference>
<keyword evidence="10" id="KW-0645">Protease</keyword>
<dbReference type="RefSeq" id="WP_117547873.1">
    <property type="nucleotide sequence ID" value="NZ_JANKBG010000018.1"/>
</dbReference>
<evidence type="ECO:0000256" key="3">
    <source>
        <dbReference type="ARBA" id="ARBA00008766"/>
    </source>
</evidence>
<keyword evidence="8" id="KW-0175">Coiled coil</keyword>
<feature type="coiled-coil region" evidence="8">
    <location>
        <begin position="170"/>
        <end position="197"/>
    </location>
</feature>
<evidence type="ECO:0000256" key="5">
    <source>
        <dbReference type="ARBA" id="ARBA00022723"/>
    </source>
</evidence>
<comment type="catalytic activity">
    <reaction evidence="1">
        <text>Release of any N-terminal amino acid, including proline, that is linked to proline, even from a dipeptide or tripeptide.</text>
        <dbReference type="EC" id="3.4.11.9"/>
    </reaction>
</comment>
<dbReference type="InterPro" id="IPR052433">
    <property type="entry name" value="X-Pro_dipept-like"/>
</dbReference>
<dbReference type="InterPro" id="IPR036005">
    <property type="entry name" value="Creatinase/aminopeptidase-like"/>
</dbReference>